<gene>
    <name evidence="1" type="ORF">LOK49_LG10G01360</name>
</gene>
<reference evidence="1 2" key="1">
    <citation type="journal article" date="2022" name="Plant J.">
        <title>Chromosome-level genome of Camellia lanceoleosa provides a valuable resource for understanding genome evolution and self-incompatibility.</title>
        <authorList>
            <person name="Gong W."/>
            <person name="Xiao S."/>
            <person name="Wang L."/>
            <person name="Liao Z."/>
            <person name="Chang Y."/>
            <person name="Mo W."/>
            <person name="Hu G."/>
            <person name="Li W."/>
            <person name="Zhao G."/>
            <person name="Zhu H."/>
            <person name="Hu X."/>
            <person name="Ji K."/>
            <person name="Xiang X."/>
            <person name="Song Q."/>
            <person name="Yuan D."/>
            <person name="Jin S."/>
            <person name="Zhang L."/>
        </authorList>
    </citation>
    <scope>NUCLEOTIDE SEQUENCE [LARGE SCALE GENOMIC DNA]</scope>
    <source>
        <strain evidence="1">SQ_2022a</strain>
    </source>
</reference>
<protein>
    <submittedName>
        <fullName evidence="1">Protein MAIN-LIKE 2</fullName>
    </submittedName>
</protein>
<organism evidence="1 2">
    <name type="scientific">Camellia lanceoleosa</name>
    <dbReference type="NCBI Taxonomy" id="1840588"/>
    <lineage>
        <taxon>Eukaryota</taxon>
        <taxon>Viridiplantae</taxon>
        <taxon>Streptophyta</taxon>
        <taxon>Embryophyta</taxon>
        <taxon>Tracheophyta</taxon>
        <taxon>Spermatophyta</taxon>
        <taxon>Magnoliopsida</taxon>
        <taxon>eudicotyledons</taxon>
        <taxon>Gunneridae</taxon>
        <taxon>Pentapetalae</taxon>
        <taxon>asterids</taxon>
        <taxon>Ericales</taxon>
        <taxon>Theaceae</taxon>
        <taxon>Camellia</taxon>
    </lineage>
</organism>
<evidence type="ECO:0000313" key="2">
    <source>
        <dbReference type="Proteomes" id="UP001060215"/>
    </source>
</evidence>
<dbReference type="EMBL" id="CM045767">
    <property type="protein sequence ID" value="KAI7996671.1"/>
    <property type="molecule type" value="Genomic_DNA"/>
</dbReference>
<evidence type="ECO:0000313" key="1">
    <source>
        <dbReference type="EMBL" id="KAI7996671.1"/>
    </source>
</evidence>
<accession>A0ACC0G6D0</accession>
<proteinExistence type="predicted"/>
<comment type="caution">
    <text evidence="1">The sequence shown here is derived from an EMBL/GenBank/DDBJ whole genome shotgun (WGS) entry which is preliminary data.</text>
</comment>
<keyword evidence="2" id="KW-1185">Reference proteome</keyword>
<dbReference type="Proteomes" id="UP001060215">
    <property type="component" value="Chromosome 10"/>
</dbReference>
<sequence length="239" mass="27246">LVLNTRFILITQFVSSTHLIFRHIAHSSGAQLVPRAHSSFLGHTARVMDRSLRGVVSSSRLLRHIVDEARFGLFCAGLSRYPASRALMGALVERWWDTTNSFHFSATGDMTMTPFDFAMLTGLDVAGRSVPYDADMGEGTSQETIEEIEQYARGFLMFLLRTTFFSNKGNTVGLYLLSALVDLSQLWVYAYFPMLAPELEVEVPLEIPYSHRFEGRCRPRPWETLPYLRQYFDTVWATE</sequence>
<feature type="non-terminal residue" evidence="1">
    <location>
        <position position="1"/>
    </location>
</feature>
<feature type="non-terminal residue" evidence="1">
    <location>
        <position position="239"/>
    </location>
</feature>
<name>A0ACC0G6D0_9ERIC</name>